<name>A0A0G4HVG1_9ALVE</name>
<evidence type="ECO:0000313" key="5">
    <source>
        <dbReference type="EMBL" id="CEM48465.1"/>
    </source>
</evidence>
<dbReference type="PANTHER" id="PTHR46809:SF2">
    <property type="entry name" value="GH21273P"/>
    <property type="match status" value="1"/>
</dbReference>
<sequence>MLSIPWLCLIVLAQILFTVKSDRSVTCGSAIHLAHTETKYFLLSQQISWGSGSGQQAVTATDEKDRNTMWYVKEAHGAAPCVTGDPIKCGDTVRLEHVATQRNLHSHTFRSPISGNKEVSAFGEGGIGDEGDNFLVECSSKGGDWKVKSKVALKHKALRGLLRSAGRDRFNMNNCPHCPIIGHLEVAIGSSESPKAADWWTAEEGIMVSKFDEDDDDDLGSGGSHDEL</sequence>
<dbReference type="SMART" id="SM00472">
    <property type="entry name" value="MIR"/>
    <property type="match status" value="3"/>
</dbReference>
<evidence type="ECO:0000256" key="2">
    <source>
        <dbReference type="ARBA" id="ARBA00022737"/>
    </source>
</evidence>
<protein>
    <recommendedName>
        <fullName evidence="4">MIR domain-containing protein</fullName>
    </recommendedName>
</protein>
<dbReference type="AlphaFoldDB" id="A0A0G4HVG1"/>
<reference evidence="5" key="1">
    <citation type="submission" date="2014-11" db="EMBL/GenBank/DDBJ databases">
        <authorList>
            <person name="Otto D Thomas"/>
            <person name="Naeem Raeece"/>
        </authorList>
    </citation>
    <scope>NUCLEOTIDE SEQUENCE</scope>
</reference>
<evidence type="ECO:0000259" key="4">
    <source>
        <dbReference type="PROSITE" id="PS50919"/>
    </source>
</evidence>
<dbReference type="PROSITE" id="PS50919">
    <property type="entry name" value="MIR"/>
    <property type="match status" value="2"/>
</dbReference>
<feature type="chain" id="PRO_5005191825" description="MIR domain-containing protein" evidence="3">
    <location>
        <begin position="22"/>
        <end position="228"/>
    </location>
</feature>
<evidence type="ECO:0000256" key="3">
    <source>
        <dbReference type="SAM" id="SignalP"/>
    </source>
</evidence>
<dbReference type="CDD" id="cd23279">
    <property type="entry name" value="beta-trefoil_MIR_SDF2-like"/>
    <property type="match status" value="1"/>
</dbReference>
<dbReference type="VEuPathDB" id="CryptoDB:Cvel_32286"/>
<dbReference type="SUPFAM" id="SSF82109">
    <property type="entry name" value="MIR domain"/>
    <property type="match status" value="1"/>
</dbReference>
<gene>
    <name evidence="5" type="ORF">Cvel_32286</name>
</gene>
<feature type="domain" description="MIR" evidence="4">
    <location>
        <begin position="84"/>
        <end position="139"/>
    </location>
</feature>
<dbReference type="PANTHER" id="PTHR46809">
    <property type="entry name" value="STROMAL CELL-DERIVED FACTOR 2-LIKE PROTEIN"/>
    <property type="match status" value="1"/>
</dbReference>
<dbReference type="EMBL" id="CDMZ01004048">
    <property type="protein sequence ID" value="CEM48465.1"/>
    <property type="molecule type" value="Genomic_DNA"/>
</dbReference>
<feature type="domain" description="MIR" evidence="4">
    <location>
        <begin position="22"/>
        <end position="75"/>
    </location>
</feature>
<dbReference type="InterPro" id="IPR016093">
    <property type="entry name" value="MIR_motif"/>
</dbReference>
<proteinExistence type="predicted"/>
<keyword evidence="1 3" id="KW-0732">Signal</keyword>
<accession>A0A0G4HVG1</accession>
<evidence type="ECO:0000256" key="1">
    <source>
        <dbReference type="ARBA" id="ARBA00022729"/>
    </source>
</evidence>
<organism evidence="5">
    <name type="scientific">Chromera velia CCMP2878</name>
    <dbReference type="NCBI Taxonomy" id="1169474"/>
    <lineage>
        <taxon>Eukaryota</taxon>
        <taxon>Sar</taxon>
        <taxon>Alveolata</taxon>
        <taxon>Colpodellida</taxon>
        <taxon>Chromeraceae</taxon>
        <taxon>Chromera</taxon>
    </lineage>
</organism>
<dbReference type="InterPro" id="IPR036300">
    <property type="entry name" value="MIR_dom_sf"/>
</dbReference>
<dbReference type="Pfam" id="PF02815">
    <property type="entry name" value="MIR"/>
    <property type="match status" value="1"/>
</dbReference>
<dbReference type="PhylomeDB" id="A0A0G4HVG1"/>
<keyword evidence="2" id="KW-0677">Repeat</keyword>
<dbReference type="Gene3D" id="2.80.10.50">
    <property type="match status" value="1"/>
</dbReference>
<feature type="signal peptide" evidence="3">
    <location>
        <begin position="1"/>
        <end position="21"/>
    </location>
</feature>